<evidence type="ECO:0000313" key="1">
    <source>
        <dbReference type="EMBL" id="AIE85429.1"/>
    </source>
</evidence>
<keyword evidence="2" id="KW-1185">Reference proteome</keyword>
<sequence>MIPQELTDILSADSETLGGTVCFRNTRVPVKILFDHVNHGTPLEEFLLGYPSVPKTDALRVLEWEEQTALAVLEADAA</sequence>
<organism evidence="1 2">
    <name type="scientific">Fimbriimonas ginsengisoli Gsoil 348</name>
    <dbReference type="NCBI Taxonomy" id="661478"/>
    <lineage>
        <taxon>Bacteria</taxon>
        <taxon>Bacillati</taxon>
        <taxon>Armatimonadota</taxon>
        <taxon>Fimbriimonadia</taxon>
        <taxon>Fimbriimonadales</taxon>
        <taxon>Fimbriimonadaceae</taxon>
        <taxon>Fimbriimonas</taxon>
    </lineage>
</organism>
<dbReference type="HOGENOM" id="CLU_126005_3_1_0"/>
<dbReference type="InterPro" id="IPR007367">
    <property type="entry name" value="DUF433"/>
</dbReference>
<dbReference type="KEGG" id="fgi:OP10G_2061"/>
<gene>
    <name evidence="1" type="ORF">OP10G_2061</name>
</gene>
<proteinExistence type="predicted"/>
<dbReference type="AlphaFoldDB" id="A0A068NV07"/>
<dbReference type="STRING" id="661478.OP10G_2061"/>
<dbReference type="OrthoDB" id="9809529at2"/>
<dbReference type="SUPFAM" id="SSF46689">
    <property type="entry name" value="Homeodomain-like"/>
    <property type="match status" value="1"/>
</dbReference>
<dbReference type="Pfam" id="PF04255">
    <property type="entry name" value="DUF433"/>
    <property type="match status" value="1"/>
</dbReference>
<name>A0A068NV07_FIMGI</name>
<evidence type="ECO:0008006" key="3">
    <source>
        <dbReference type="Google" id="ProtNLM"/>
    </source>
</evidence>
<dbReference type="RefSeq" id="WP_025225997.1">
    <property type="nucleotide sequence ID" value="NZ_CP007139.1"/>
</dbReference>
<dbReference type="Gene3D" id="1.10.10.10">
    <property type="entry name" value="Winged helix-like DNA-binding domain superfamily/Winged helix DNA-binding domain"/>
    <property type="match status" value="1"/>
</dbReference>
<dbReference type="Proteomes" id="UP000027982">
    <property type="component" value="Chromosome"/>
</dbReference>
<dbReference type="EMBL" id="CP007139">
    <property type="protein sequence ID" value="AIE85429.1"/>
    <property type="molecule type" value="Genomic_DNA"/>
</dbReference>
<dbReference type="InterPro" id="IPR009057">
    <property type="entry name" value="Homeodomain-like_sf"/>
</dbReference>
<evidence type="ECO:0000313" key="2">
    <source>
        <dbReference type="Proteomes" id="UP000027982"/>
    </source>
</evidence>
<dbReference type="InterPro" id="IPR036388">
    <property type="entry name" value="WH-like_DNA-bd_sf"/>
</dbReference>
<protein>
    <recommendedName>
        <fullName evidence="3">DUF433 domain-containing protein</fullName>
    </recommendedName>
</protein>
<dbReference type="eggNOG" id="COG2442">
    <property type="taxonomic scope" value="Bacteria"/>
</dbReference>
<reference evidence="1 2" key="1">
    <citation type="journal article" date="2014" name="PLoS ONE">
        <title>The first complete genome sequence of the class fimbriimonadia in the phylum armatimonadetes.</title>
        <authorList>
            <person name="Hu Z.Y."/>
            <person name="Wang Y.Z."/>
            <person name="Im W.T."/>
            <person name="Wang S.Y."/>
            <person name="Zhao G.P."/>
            <person name="Zheng H.J."/>
            <person name="Quan Z.X."/>
        </authorList>
    </citation>
    <scope>NUCLEOTIDE SEQUENCE [LARGE SCALE GENOMIC DNA]</scope>
    <source>
        <strain evidence="1">Gsoil 348</strain>
    </source>
</reference>
<accession>A0A068NV07</accession>